<reference evidence="1" key="1">
    <citation type="submission" date="2024-04" db="EMBL/GenBank/DDBJ databases">
        <authorList>
            <consortium name="Molecular Ecology Group"/>
        </authorList>
    </citation>
    <scope>NUCLEOTIDE SEQUENCE</scope>
</reference>
<evidence type="ECO:0000313" key="1">
    <source>
        <dbReference type="EMBL" id="CAL1678857.1"/>
    </source>
</evidence>
<name>A0AAV2NGT7_9HYME</name>
<sequence length="393" mass="44953">MAREQHRVELLISKSRVAPIKAISLPRLELSAALLLSRLIEKVRSSIELTGSELFLWSDSTITLQWISSSSRKWTAFVANRVGKIQRLTEGSDWRHVPSPENPAYILSRGASLSDLFHSFMWWNGPSFLQLSEEHWPSRKFLGGLSELPEQKRIVVAMSTVDRSVIRNLLNKYSHLDKILRIMAYCLRFIYSHRTRSRDIFVSHREMTTALWVLTRGVQQEAFPEDYCALSKGRSVGGLSRILSLAPFIDKDGVIKVGGRLSNSTLPYESRHPMLLPKGHVLTDLVVRREHIRNLHSGLQTTISSVRRRFWPLAARSVTRKVIHGCIVCFKCRPVASDALMADLPRNRVTISRPFTHTGVDYAGPILLKEGRRRNAKRSTYRYLYVSQLRLCI</sequence>
<dbReference type="AlphaFoldDB" id="A0AAV2NGT7"/>
<evidence type="ECO:0008006" key="3">
    <source>
        <dbReference type="Google" id="ProtNLM"/>
    </source>
</evidence>
<dbReference type="EMBL" id="OZ034838">
    <property type="protein sequence ID" value="CAL1678857.1"/>
    <property type="molecule type" value="Genomic_DNA"/>
</dbReference>
<proteinExistence type="predicted"/>
<protein>
    <recommendedName>
        <fullName evidence="3">Integrase zinc-binding domain-containing protein</fullName>
    </recommendedName>
</protein>
<dbReference type="Proteomes" id="UP001497644">
    <property type="component" value="Chromosome 15"/>
</dbReference>
<dbReference type="Pfam" id="PF05380">
    <property type="entry name" value="Peptidase_A17"/>
    <property type="match status" value="1"/>
</dbReference>
<dbReference type="PANTHER" id="PTHR47331">
    <property type="entry name" value="PHD-TYPE DOMAIN-CONTAINING PROTEIN"/>
    <property type="match status" value="1"/>
</dbReference>
<evidence type="ECO:0000313" key="2">
    <source>
        <dbReference type="Proteomes" id="UP001497644"/>
    </source>
</evidence>
<accession>A0AAV2NGT7</accession>
<dbReference type="InterPro" id="IPR008042">
    <property type="entry name" value="Retrotrans_Pao"/>
</dbReference>
<dbReference type="PANTHER" id="PTHR47331:SF1">
    <property type="entry name" value="GAG-LIKE PROTEIN"/>
    <property type="match status" value="1"/>
</dbReference>
<keyword evidence="2" id="KW-1185">Reference proteome</keyword>
<organism evidence="1 2">
    <name type="scientific">Lasius platythorax</name>
    <dbReference type="NCBI Taxonomy" id="488582"/>
    <lineage>
        <taxon>Eukaryota</taxon>
        <taxon>Metazoa</taxon>
        <taxon>Ecdysozoa</taxon>
        <taxon>Arthropoda</taxon>
        <taxon>Hexapoda</taxon>
        <taxon>Insecta</taxon>
        <taxon>Pterygota</taxon>
        <taxon>Neoptera</taxon>
        <taxon>Endopterygota</taxon>
        <taxon>Hymenoptera</taxon>
        <taxon>Apocrita</taxon>
        <taxon>Aculeata</taxon>
        <taxon>Formicoidea</taxon>
        <taxon>Formicidae</taxon>
        <taxon>Formicinae</taxon>
        <taxon>Lasius</taxon>
        <taxon>Lasius</taxon>
    </lineage>
</organism>
<gene>
    <name evidence="1" type="ORF">LPLAT_LOCUS4641</name>
</gene>